<evidence type="ECO:0000313" key="2">
    <source>
        <dbReference type="Proteomes" id="UP000824881"/>
    </source>
</evidence>
<dbReference type="EMBL" id="WQMT02000008">
    <property type="protein sequence ID" value="KAG9220228.1"/>
    <property type="molecule type" value="Genomic_DNA"/>
</dbReference>
<sequence>MRSVVREELAGKVSKDDSSVFRRLEIGRVPDELVDSCFETSVTQHRGLFDEFDKVVSAAAKAQSKMVDHDTQLEQRAKGDGWEVKMYPALQRLLNHIVNFSHPGELKATRNIKIDANRQLKGEEYTTGFPKVAPDGTGSRVLECDSWMDVDWFVEVKPKESQGLPAKDATISEVVCQAADYARLHMSCRPFQLFSVGLLIFGRKFMVGIFDRDGVSLSPISDFCDGSEGFRTFIRVIRQLVSPRLSDIDLGRDPTAVPLSHSANLRAAIRELAISLQLSPDFPPYLVLCPREHTTKVHGATLTKCVQDTWVTVGPPIWVSLSFIGRGTSIWPVIRVTTESGKWTIANGASVSILKTAWRSSGRTGEAFIYGSLNSPPPGVARFLQGGDVLFDDKTDIPISVHNLRSHYPYDALLHRGGANAKANAAPAPVTTTAVLHRLVLQTIGRPLWHFVSYLELLKAFRAAIVGHQQLVAHGILHRDISAGNIMISASNNPSAGEEGFLMDLEFARIDQVVHVTKIPGGPQHTTWSVPRRGIQMTVRV</sequence>
<keyword evidence="2" id="KW-1185">Reference proteome</keyword>
<name>A0ACB7IRS8_PLECO</name>
<comment type="caution">
    <text evidence="1">The sequence shown here is derived from an EMBL/GenBank/DDBJ whole genome shotgun (WGS) entry which is preliminary data.</text>
</comment>
<proteinExistence type="predicted"/>
<protein>
    <submittedName>
        <fullName evidence="1">Uncharacterized protein</fullName>
    </submittedName>
</protein>
<gene>
    <name evidence="1" type="ORF">CCMSSC00406_0009549</name>
</gene>
<reference evidence="1 2" key="1">
    <citation type="journal article" date="2021" name="Appl. Environ. Microbiol.">
        <title>Genetic linkage and physical mapping for an oyster mushroom Pleurotus cornucopiae and QTL analysis for the trait cap color.</title>
        <authorList>
            <person name="Zhang Y."/>
            <person name="Gao W."/>
            <person name="Sonnenberg A."/>
            <person name="Chen Q."/>
            <person name="Zhang J."/>
            <person name="Huang C."/>
        </authorList>
    </citation>
    <scope>NUCLEOTIDE SEQUENCE [LARGE SCALE GENOMIC DNA]</scope>
    <source>
        <strain evidence="1">CCMSSC00406</strain>
    </source>
</reference>
<accession>A0ACB7IRS8</accession>
<dbReference type="Proteomes" id="UP000824881">
    <property type="component" value="Unassembled WGS sequence"/>
</dbReference>
<evidence type="ECO:0000313" key="1">
    <source>
        <dbReference type="EMBL" id="KAG9220228.1"/>
    </source>
</evidence>
<organism evidence="1 2">
    <name type="scientific">Pleurotus cornucopiae</name>
    <name type="common">Cornucopia mushroom</name>
    <dbReference type="NCBI Taxonomy" id="5321"/>
    <lineage>
        <taxon>Eukaryota</taxon>
        <taxon>Fungi</taxon>
        <taxon>Dikarya</taxon>
        <taxon>Basidiomycota</taxon>
        <taxon>Agaricomycotina</taxon>
        <taxon>Agaricomycetes</taxon>
        <taxon>Agaricomycetidae</taxon>
        <taxon>Agaricales</taxon>
        <taxon>Pleurotineae</taxon>
        <taxon>Pleurotaceae</taxon>
        <taxon>Pleurotus</taxon>
    </lineage>
</organism>